<gene>
    <name evidence="2" type="ORF">DENIS_3166</name>
</gene>
<evidence type="ECO:0000256" key="1">
    <source>
        <dbReference type="SAM" id="Phobius"/>
    </source>
</evidence>
<comment type="caution">
    <text evidence="2">The sequence shown here is derived from an EMBL/GenBank/DDBJ whole genome shotgun (WGS) entry which is preliminary data.</text>
</comment>
<reference evidence="3" key="2">
    <citation type="submission" date="2019-01" db="EMBL/GenBank/DDBJ databases">
        <title>Genome sequence of Desulfonema ishimotonii strain Tokyo 01.</title>
        <authorList>
            <person name="Fukui M."/>
        </authorList>
    </citation>
    <scope>NUCLEOTIDE SEQUENCE [LARGE SCALE GENOMIC DNA]</scope>
    <source>
        <strain evidence="3">Tokyo 01</strain>
    </source>
</reference>
<keyword evidence="1" id="KW-0812">Transmembrane</keyword>
<dbReference type="RefSeq" id="WP_124329391.1">
    <property type="nucleotide sequence ID" value="NZ_BEXT01000001.1"/>
</dbReference>
<protein>
    <submittedName>
        <fullName evidence="2">Uncharacterized protein</fullName>
    </submittedName>
</protein>
<dbReference type="Proteomes" id="UP000288096">
    <property type="component" value="Unassembled WGS sequence"/>
</dbReference>
<evidence type="ECO:0000313" key="3">
    <source>
        <dbReference type="Proteomes" id="UP000288096"/>
    </source>
</evidence>
<dbReference type="AlphaFoldDB" id="A0A401FZ19"/>
<organism evidence="2 3">
    <name type="scientific">Desulfonema ishimotonii</name>
    <dbReference type="NCBI Taxonomy" id="45657"/>
    <lineage>
        <taxon>Bacteria</taxon>
        <taxon>Pseudomonadati</taxon>
        <taxon>Thermodesulfobacteriota</taxon>
        <taxon>Desulfobacteria</taxon>
        <taxon>Desulfobacterales</taxon>
        <taxon>Desulfococcaceae</taxon>
        <taxon>Desulfonema</taxon>
    </lineage>
</organism>
<sequence length="212" mass="24010">MTIDTLIGKISQIDIRLLLALFSAPPFLAWGLGHLHRPGHGEYRPWTYLYASLVYLVCIPGMFSAILTAYSLFFIRQNLLQVSLVVYFLPIACMIVTLVLIRKRVFAWDRLPGVDRLCALMLILGISFGIALFIQKTRVWIFFGGSVGTLILIALFCFALLKWATHTLFRAGDEPEIPFSARDRRRSGPKVKPKNPAEEMAKLKKKLGIRDD</sequence>
<keyword evidence="1" id="KW-1133">Transmembrane helix</keyword>
<dbReference type="EMBL" id="BEXT01000001">
    <property type="protein sequence ID" value="GBC62197.1"/>
    <property type="molecule type" value="Genomic_DNA"/>
</dbReference>
<evidence type="ECO:0000313" key="2">
    <source>
        <dbReference type="EMBL" id="GBC62197.1"/>
    </source>
</evidence>
<proteinExistence type="predicted"/>
<feature type="transmembrane region" description="Helical" evidence="1">
    <location>
        <begin position="15"/>
        <end position="35"/>
    </location>
</feature>
<dbReference type="OrthoDB" id="1492885at2"/>
<accession>A0A401FZ19</accession>
<keyword evidence="1" id="KW-0472">Membrane</keyword>
<feature type="transmembrane region" description="Helical" evidence="1">
    <location>
        <begin position="79"/>
        <end position="101"/>
    </location>
</feature>
<keyword evidence="3" id="KW-1185">Reference proteome</keyword>
<reference evidence="3" key="1">
    <citation type="submission" date="2017-11" db="EMBL/GenBank/DDBJ databases">
        <authorList>
            <person name="Watanabe M."/>
            <person name="Kojima H."/>
        </authorList>
    </citation>
    <scope>NUCLEOTIDE SEQUENCE [LARGE SCALE GENOMIC DNA]</scope>
    <source>
        <strain evidence="3">Tokyo 01</strain>
    </source>
</reference>
<name>A0A401FZ19_9BACT</name>
<feature type="transmembrane region" description="Helical" evidence="1">
    <location>
        <begin position="113"/>
        <end position="134"/>
    </location>
</feature>
<feature type="transmembrane region" description="Helical" evidence="1">
    <location>
        <begin position="47"/>
        <end position="73"/>
    </location>
</feature>
<feature type="transmembrane region" description="Helical" evidence="1">
    <location>
        <begin position="140"/>
        <end position="161"/>
    </location>
</feature>